<dbReference type="InterPro" id="IPR004316">
    <property type="entry name" value="SWEET_rpt"/>
</dbReference>
<dbReference type="AlphaFoldDB" id="D8SD89"/>
<dbReference type="EMBL" id="GL377613">
    <property type="protein sequence ID" value="EFJ17471.1"/>
    <property type="molecule type" value="Genomic_DNA"/>
</dbReference>
<dbReference type="GO" id="GO:0008643">
    <property type="term" value="P:carbohydrate transport"/>
    <property type="evidence" value="ECO:0000318"/>
    <property type="project" value="GO_Central"/>
</dbReference>
<sequence>MFSPTFWRICKRRSTDDFSFLPYLMSFTCNLLWGWYALPFITSNNFELLTICIAQVSLQTIYILLYFTFTGRYQKASPLERLFLSMLFVGFIFAVDSVACLKILGKSRGQFFAGTAATIAALLCFASPLSIMGLVIKTKSVEYMPLLVSLALLFNCVTWTVYALLGKDVFLTIAEAMGTALAVGQLILYACYCRVKKPPVHVEESLFESSKDHSKVEIAVIVAQPSED</sequence>
<dbReference type="Gene3D" id="1.20.1280.290">
    <property type="match status" value="2"/>
</dbReference>
<evidence type="ECO:0000256" key="1">
    <source>
        <dbReference type="ARBA" id="ARBA00004127"/>
    </source>
</evidence>
<feature type="transmembrane region" description="Helical" evidence="9">
    <location>
        <begin position="20"/>
        <end position="42"/>
    </location>
</feature>
<dbReference type="GO" id="GO:0051119">
    <property type="term" value="F:sugar transmembrane transporter activity"/>
    <property type="evidence" value="ECO:0000318"/>
    <property type="project" value="GO_Central"/>
</dbReference>
<feature type="transmembrane region" description="Helical" evidence="9">
    <location>
        <begin position="111"/>
        <end position="136"/>
    </location>
</feature>
<evidence type="ECO:0000256" key="8">
    <source>
        <dbReference type="ARBA" id="ARBA00023136"/>
    </source>
</evidence>
<keyword evidence="5 9" id="KW-0812">Transmembrane</keyword>
<dbReference type="InParanoid" id="D8SD89"/>
<feature type="transmembrane region" description="Helical" evidence="9">
    <location>
        <begin position="48"/>
        <end position="70"/>
    </location>
</feature>
<dbReference type="GO" id="GO:0012505">
    <property type="term" value="C:endomembrane system"/>
    <property type="evidence" value="ECO:0007669"/>
    <property type="project" value="UniProtKB-SubCell"/>
</dbReference>
<keyword evidence="11" id="KW-1185">Reference proteome</keyword>
<dbReference type="Gramene" id="EFJ17471">
    <property type="protein sequence ID" value="EFJ17471"/>
    <property type="gene ID" value="SELMODRAFT_114302"/>
</dbReference>
<evidence type="ECO:0000313" key="11">
    <source>
        <dbReference type="Proteomes" id="UP000001514"/>
    </source>
</evidence>
<evidence type="ECO:0000256" key="2">
    <source>
        <dbReference type="ARBA" id="ARBA00007809"/>
    </source>
</evidence>
<feature type="transmembrane region" description="Helical" evidence="9">
    <location>
        <begin position="170"/>
        <end position="192"/>
    </location>
</feature>
<organism evidence="11">
    <name type="scientific">Selaginella moellendorffii</name>
    <name type="common">Spikemoss</name>
    <dbReference type="NCBI Taxonomy" id="88036"/>
    <lineage>
        <taxon>Eukaryota</taxon>
        <taxon>Viridiplantae</taxon>
        <taxon>Streptophyta</taxon>
        <taxon>Embryophyta</taxon>
        <taxon>Tracheophyta</taxon>
        <taxon>Lycopodiopsida</taxon>
        <taxon>Selaginellales</taxon>
        <taxon>Selaginellaceae</taxon>
        <taxon>Selaginella</taxon>
    </lineage>
</organism>
<evidence type="ECO:0000313" key="10">
    <source>
        <dbReference type="EMBL" id="EFJ17471.1"/>
    </source>
</evidence>
<dbReference type="FunFam" id="1.20.1280.290:FF:000002">
    <property type="entry name" value="Bidirectional sugar transporter SWEET"/>
    <property type="match status" value="1"/>
</dbReference>
<evidence type="ECO:0000256" key="4">
    <source>
        <dbReference type="ARBA" id="ARBA00022597"/>
    </source>
</evidence>
<dbReference type="GO" id="GO:0016020">
    <property type="term" value="C:membrane"/>
    <property type="evidence" value="ECO:0000318"/>
    <property type="project" value="GO_Central"/>
</dbReference>
<keyword evidence="3" id="KW-0813">Transport</keyword>
<evidence type="ECO:0000256" key="6">
    <source>
        <dbReference type="ARBA" id="ARBA00022737"/>
    </source>
</evidence>
<gene>
    <name evidence="10" type="ORF">SELMODRAFT_114302</name>
</gene>
<dbReference type="PANTHER" id="PTHR10791">
    <property type="entry name" value="RAG1-ACTIVATING PROTEIN 1"/>
    <property type="match status" value="1"/>
</dbReference>
<dbReference type="InterPro" id="IPR047664">
    <property type="entry name" value="SWEET"/>
</dbReference>
<dbReference type="eggNOG" id="KOG1623">
    <property type="taxonomic scope" value="Eukaryota"/>
</dbReference>
<evidence type="ECO:0000256" key="5">
    <source>
        <dbReference type="ARBA" id="ARBA00022692"/>
    </source>
</evidence>
<proteinExistence type="inferred from homology"/>
<keyword evidence="8 9" id="KW-0472">Membrane</keyword>
<evidence type="ECO:0008006" key="12">
    <source>
        <dbReference type="Google" id="ProtNLM"/>
    </source>
</evidence>
<feature type="transmembrane region" description="Helical" evidence="9">
    <location>
        <begin position="143"/>
        <end position="164"/>
    </location>
</feature>
<comment type="similarity">
    <text evidence="2">Belongs to the SWEET sugar transporter family.</text>
</comment>
<reference evidence="10 11" key="1">
    <citation type="journal article" date="2011" name="Science">
        <title>The Selaginella genome identifies genetic changes associated with the evolution of vascular plants.</title>
        <authorList>
            <person name="Banks J.A."/>
            <person name="Nishiyama T."/>
            <person name="Hasebe M."/>
            <person name="Bowman J.L."/>
            <person name="Gribskov M."/>
            <person name="dePamphilis C."/>
            <person name="Albert V.A."/>
            <person name="Aono N."/>
            <person name="Aoyama T."/>
            <person name="Ambrose B.A."/>
            <person name="Ashton N.W."/>
            <person name="Axtell M.J."/>
            <person name="Barker E."/>
            <person name="Barker M.S."/>
            <person name="Bennetzen J.L."/>
            <person name="Bonawitz N.D."/>
            <person name="Chapple C."/>
            <person name="Cheng C."/>
            <person name="Correa L.G."/>
            <person name="Dacre M."/>
            <person name="DeBarry J."/>
            <person name="Dreyer I."/>
            <person name="Elias M."/>
            <person name="Engstrom E.M."/>
            <person name="Estelle M."/>
            <person name="Feng L."/>
            <person name="Finet C."/>
            <person name="Floyd S.K."/>
            <person name="Frommer W.B."/>
            <person name="Fujita T."/>
            <person name="Gramzow L."/>
            <person name="Gutensohn M."/>
            <person name="Harholt J."/>
            <person name="Hattori M."/>
            <person name="Heyl A."/>
            <person name="Hirai T."/>
            <person name="Hiwatashi Y."/>
            <person name="Ishikawa M."/>
            <person name="Iwata M."/>
            <person name="Karol K.G."/>
            <person name="Koehler B."/>
            <person name="Kolukisaoglu U."/>
            <person name="Kubo M."/>
            <person name="Kurata T."/>
            <person name="Lalonde S."/>
            <person name="Li K."/>
            <person name="Li Y."/>
            <person name="Litt A."/>
            <person name="Lyons E."/>
            <person name="Manning G."/>
            <person name="Maruyama T."/>
            <person name="Michael T.P."/>
            <person name="Mikami K."/>
            <person name="Miyazaki S."/>
            <person name="Morinaga S."/>
            <person name="Murata T."/>
            <person name="Mueller-Roeber B."/>
            <person name="Nelson D.R."/>
            <person name="Obara M."/>
            <person name="Oguri Y."/>
            <person name="Olmstead R.G."/>
            <person name="Onodera N."/>
            <person name="Petersen B.L."/>
            <person name="Pils B."/>
            <person name="Prigge M."/>
            <person name="Rensing S.A."/>
            <person name="Riano-Pachon D.M."/>
            <person name="Roberts A.W."/>
            <person name="Sato Y."/>
            <person name="Scheller H.V."/>
            <person name="Schulz B."/>
            <person name="Schulz C."/>
            <person name="Shakirov E.V."/>
            <person name="Shibagaki N."/>
            <person name="Shinohara N."/>
            <person name="Shippen D.E."/>
            <person name="Soerensen I."/>
            <person name="Sotooka R."/>
            <person name="Sugimoto N."/>
            <person name="Sugita M."/>
            <person name="Sumikawa N."/>
            <person name="Tanurdzic M."/>
            <person name="Theissen G."/>
            <person name="Ulvskov P."/>
            <person name="Wakazuki S."/>
            <person name="Weng J.K."/>
            <person name="Willats W.W."/>
            <person name="Wipf D."/>
            <person name="Wolf P.G."/>
            <person name="Yang L."/>
            <person name="Zimmer A.D."/>
            <person name="Zhu Q."/>
            <person name="Mitros T."/>
            <person name="Hellsten U."/>
            <person name="Loque D."/>
            <person name="Otillar R."/>
            <person name="Salamov A."/>
            <person name="Schmutz J."/>
            <person name="Shapiro H."/>
            <person name="Lindquist E."/>
            <person name="Lucas S."/>
            <person name="Rokhsar D."/>
            <person name="Grigoriev I.V."/>
        </authorList>
    </citation>
    <scope>NUCLEOTIDE SEQUENCE [LARGE SCALE GENOMIC DNA]</scope>
</reference>
<evidence type="ECO:0000256" key="9">
    <source>
        <dbReference type="SAM" id="Phobius"/>
    </source>
</evidence>
<keyword evidence="6" id="KW-0677">Repeat</keyword>
<dbReference type="PANTHER" id="PTHR10791:SF142">
    <property type="entry name" value="BIDIRECTIONAL SUGAR TRANSPORTER SWEET16"/>
    <property type="match status" value="1"/>
</dbReference>
<feature type="transmembrane region" description="Helical" evidence="9">
    <location>
        <begin position="82"/>
        <end position="105"/>
    </location>
</feature>
<accession>D8SD89</accession>
<dbReference type="HOGENOM" id="CLU_048643_1_0_1"/>
<keyword evidence="7 9" id="KW-1133">Transmembrane helix</keyword>
<name>D8SD89_SELML</name>
<evidence type="ECO:0000256" key="7">
    <source>
        <dbReference type="ARBA" id="ARBA00022989"/>
    </source>
</evidence>
<keyword evidence="4" id="KW-0762">Sugar transport</keyword>
<dbReference type="Pfam" id="PF03083">
    <property type="entry name" value="MtN3_slv"/>
    <property type="match status" value="2"/>
</dbReference>
<dbReference type="KEGG" id="smo:SELMODRAFT_114302"/>
<protein>
    <recommendedName>
        <fullName evidence="12">Bidirectional sugar transporter SWEET</fullName>
    </recommendedName>
</protein>
<dbReference type="Proteomes" id="UP000001514">
    <property type="component" value="Unassembled WGS sequence"/>
</dbReference>
<evidence type="ECO:0000256" key="3">
    <source>
        <dbReference type="ARBA" id="ARBA00022448"/>
    </source>
</evidence>
<comment type="subcellular location">
    <subcellularLocation>
        <location evidence="1">Endomembrane system</location>
        <topology evidence="1">Multi-pass membrane protein</topology>
    </subcellularLocation>
</comment>